<name>A0A0P6YML3_9CHLR</name>
<accession>A0A0P6YML3</accession>
<dbReference type="PANTHER" id="PTHR48050:SF13">
    <property type="entry name" value="STEROL 3-BETA-GLUCOSYLTRANSFERASE UGT80A2"/>
    <property type="match status" value="1"/>
</dbReference>
<feature type="domain" description="Glycosyltransferase family 28 N-terminal" evidence="1">
    <location>
        <begin position="4"/>
        <end position="143"/>
    </location>
</feature>
<dbReference type="AlphaFoldDB" id="A0A0P6YML3"/>
<dbReference type="InterPro" id="IPR010610">
    <property type="entry name" value="EryCIII-like_C"/>
</dbReference>
<proteinExistence type="predicted"/>
<evidence type="ECO:0000259" key="1">
    <source>
        <dbReference type="Pfam" id="PF03033"/>
    </source>
</evidence>
<dbReference type="PANTHER" id="PTHR48050">
    <property type="entry name" value="STEROL 3-BETA-GLUCOSYLTRANSFERASE"/>
    <property type="match status" value="1"/>
</dbReference>
<dbReference type="InterPro" id="IPR050426">
    <property type="entry name" value="Glycosyltransferase_28"/>
</dbReference>
<dbReference type="Gene3D" id="3.40.50.2000">
    <property type="entry name" value="Glycogen Phosphorylase B"/>
    <property type="match status" value="2"/>
</dbReference>
<dbReference type="RefSeq" id="WP_054532768.1">
    <property type="nucleotide sequence ID" value="NZ_LGKP01000005.1"/>
</dbReference>
<gene>
    <name evidence="3" type="ORF">SE18_02140</name>
</gene>
<dbReference type="CDD" id="cd03784">
    <property type="entry name" value="GT1_Gtf-like"/>
    <property type="match status" value="1"/>
</dbReference>
<dbReference type="EMBL" id="LGKP01000005">
    <property type="protein sequence ID" value="KPL91471.1"/>
    <property type="molecule type" value="Genomic_DNA"/>
</dbReference>
<protein>
    <submittedName>
        <fullName evidence="3">Uncharacterized protein</fullName>
    </submittedName>
</protein>
<dbReference type="InterPro" id="IPR004276">
    <property type="entry name" value="GlycoTrans_28_N"/>
</dbReference>
<evidence type="ECO:0000313" key="3">
    <source>
        <dbReference type="EMBL" id="KPL91471.1"/>
    </source>
</evidence>
<dbReference type="PATRIC" id="fig|70996.4.peg.1312"/>
<dbReference type="OrthoDB" id="9805366at2"/>
<feature type="domain" description="Erythromycin biosynthesis protein CIII-like C-terminal" evidence="2">
    <location>
        <begin position="295"/>
        <end position="403"/>
    </location>
</feature>
<comment type="caution">
    <text evidence="3">The sequence shown here is derived from an EMBL/GenBank/DDBJ whole genome shotgun (WGS) entry which is preliminary data.</text>
</comment>
<dbReference type="Proteomes" id="UP000050277">
    <property type="component" value="Unassembled WGS sequence"/>
</dbReference>
<dbReference type="Pfam" id="PF06722">
    <property type="entry name" value="EryCIII-like_C"/>
    <property type="match status" value="1"/>
</dbReference>
<reference evidence="3 4" key="1">
    <citation type="submission" date="2015-07" db="EMBL/GenBank/DDBJ databases">
        <title>Whole genome sequence of Herpetosiphon geysericola DSM 7119.</title>
        <authorList>
            <person name="Hemp J."/>
            <person name="Ward L.M."/>
            <person name="Pace L.A."/>
            <person name="Fischer W.W."/>
        </authorList>
    </citation>
    <scope>NUCLEOTIDE SEQUENCE [LARGE SCALE GENOMIC DNA]</scope>
    <source>
        <strain evidence="3 4">DSM 7119</strain>
    </source>
</reference>
<sequence length="420" mass="44528">MPIITIMTGGTRGDVQPYVALGVGLQAAGYTVRVAASDNFAPLVTDAGLSFISTGESIEVLLNSPAWRATLERGNFVTILRQMQREMRSRAAEQARQLPAILHGSDLLIAGMAGFGGAFTAATAAQIPMLIAHVFPFTPTSMFPSPLVPLKTLGGMLNRLSFRLMQFVFWQTLKAADAATRTTLGLPAAPLAGPFGQYERQHIPVIYGYSPHVLPRPSDWPAHHTVTGAWFLDPPADWKPPADLVAFLAAGEPPIYFGFGSMGGRNPEAAGRIALEALAQTGQRGILAAGWGGLTVRELPPTVHLLDAIPHAWLFPQMAAIVHHGGAGTTAAALRAGVPSIVVPFMGDQAFWGRQVARLGVGPPPIARKTLRTPQLSAAINQVLHDSPMQHRAATLGQQIASDAGILAAVAIIQRHVPLN</sequence>
<dbReference type="GO" id="GO:0016758">
    <property type="term" value="F:hexosyltransferase activity"/>
    <property type="evidence" value="ECO:0007669"/>
    <property type="project" value="InterPro"/>
</dbReference>
<dbReference type="GO" id="GO:0005975">
    <property type="term" value="P:carbohydrate metabolic process"/>
    <property type="evidence" value="ECO:0007669"/>
    <property type="project" value="InterPro"/>
</dbReference>
<dbReference type="GO" id="GO:0033072">
    <property type="term" value="P:vancomycin biosynthetic process"/>
    <property type="evidence" value="ECO:0007669"/>
    <property type="project" value="UniProtKB-ARBA"/>
</dbReference>
<dbReference type="STRING" id="70996.SE18_02140"/>
<dbReference type="FunFam" id="3.40.50.2000:FF:000009">
    <property type="entry name" value="Sterol 3-beta-glucosyltransferase UGT80A2"/>
    <property type="match status" value="1"/>
</dbReference>
<dbReference type="InterPro" id="IPR002213">
    <property type="entry name" value="UDP_glucos_trans"/>
</dbReference>
<dbReference type="Pfam" id="PF03033">
    <property type="entry name" value="Glyco_transf_28"/>
    <property type="match status" value="1"/>
</dbReference>
<organism evidence="3 4">
    <name type="scientific">Herpetosiphon geysericola</name>
    <dbReference type="NCBI Taxonomy" id="70996"/>
    <lineage>
        <taxon>Bacteria</taxon>
        <taxon>Bacillati</taxon>
        <taxon>Chloroflexota</taxon>
        <taxon>Chloroflexia</taxon>
        <taxon>Herpetosiphonales</taxon>
        <taxon>Herpetosiphonaceae</taxon>
        <taxon>Herpetosiphon</taxon>
    </lineage>
</organism>
<dbReference type="GO" id="GO:0008194">
    <property type="term" value="F:UDP-glycosyltransferase activity"/>
    <property type="evidence" value="ECO:0007669"/>
    <property type="project" value="InterPro"/>
</dbReference>
<dbReference type="SUPFAM" id="SSF53756">
    <property type="entry name" value="UDP-Glycosyltransferase/glycogen phosphorylase"/>
    <property type="match status" value="1"/>
</dbReference>
<evidence type="ECO:0000313" key="4">
    <source>
        <dbReference type="Proteomes" id="UP000050277"/>
    </source>
</evidence>
<keyword evidence="4" id="KW-1185">Reference proteome</keyword>
<evidence type="ECO:0000259" key="2">
    <source>
        <dbReference type="Pfam" id="PF06722"/>
    </source>
</evidence>